<dbReference type="EMBL" id="GBRH01250752">
    <property type="protein sequence ID" value="JAD47143.1"/>
    <property type="molecule type" value="Transcribed_RNA"/>
</dbReference>
<protein>
    <submittedName>
        <fullName evidence="1">Uncharacterized protein</fullName>
    </submittedName>
</protein>
<organism evidence="1">
    <name type="scientific">Arundo donax</name>
    <name type="common">Giant reed</name>
    <name type="synonym">Donax arundinaceus</name>
    <dbReference type="NCBI Taxonomy" id="35708"/>
    <lineage>
        <taxon>Eukaryota</taxon>
        <taxon>Viridiplantae</taxon>
        <taxon>Streptophyta</taxon>
        <taxon>Embryophyta</taxon>
        <taxon>Tracheophyta</taxon>
        <taxon>Spermatophyta</taxon>
        <taxon>Magnoliopsida</taxon>
        <taxon>Liliopsida</taxon>
        <taxon>Poales</taxon>
        <taxon>Poaceae</taxon>
        <taxon>PACMAD clade</taxon>
        <taxon>Arundinoideae</taxon>
        <taxon>Arundineae</taxon>
        <taxon>Arundo</taxon>
    </lineage>
</organism>
<reference evidence="1" key="2">
    <citation type="journal article" date="2015" name="Data Brief">
        <title>Shoot transcriptome of the giant reed, Arundo donax.</title>
        <authorList>
            <person name="Barrero R.A."/>
            <person name="Guerrero F.D."/>
            <person name="Moolhuijzen P."/>
            <person name="Goolsby J.A."/>
            <person name="Tidwell J."/>
            <person name="Bellgard S.E."/>
            <person name="Bellgard M.I."/>
        </authorList>
    </citation>
    <scope>NUCLEOTIDE SEQUENCE</scope>
    <source>
        <tissue evidence="1">Shoot tissue taken approximately 20 cm above the soil surface</tissue>
    </source>
</reference>
<proteinExistence type="predicted"/>
<evidence type="ECO:0000313" key="1">
    <source>
        <dbReference type="EMBL" id="JAD47143.1"/>
    </source>
</evidence>
<dbReference type="AlphaFoldDB" id="A0A0A9AB61"/>
<reference evidence="1" key="1">
    <citation type="submission" date="2014-09" db="EMBL/GenBank/DDBJ databases">
        <authorList>
            <person name="Magalhaes I.L.F."/>
            <person name="Oliveira U."/>
            <person name="Santos F.R."/>
            <person name="Vidigal T.H.D.A."/>
            <person name="Brescovit A.D."/>
            <person name="Santos A.J."/>
        </authorList>
    </citation>
    <scope>NUCLEOTIDE SEQUENCE</scope>
    <source>
        <tissue evidence="1">Shoot tissue taken approximately 20 cm above the soil surface</tissue>
    </source>
</reference>
<accession>A0A0A9AB61</accession>
<sequence>MKKTHQLTTPLLWHFTVNTHNIPASMLVRNCFLPLTLLSSRS</sequence>
<name>A0A0A9AB61_ARUDO</name>